<evidence type="ECO:0000256" key="1">
    <source>
        <dbReference type="ARBA" id="ARBA00004167"/>
    </source>
</evidence>
<dbReference type="GO" id="GO:0004672">
    <property type="term" value="F:protein kinase activity"/>
    <property type="evidence" value="ECO:0007669"/>
    <property type="project" value="InterPro"/>
</dbReference>
<name>A0A7J7L9T9_9MAGN</name>
<dbReference type="GO" id="GO:0048544">
    <property type="term" value="P:recognition of pollen"/>
    <property type="evidence" value="ECO:0007669"/>
    <property type="project" value="InterPro"/>
</dbReference>
<feature type="domain" description="Protein kinase" evidence="11">
    <location>
        <begin position="242"/>
        <end position="515"/>
    </location>
</feature>
<keyword evidence="14" id="KW-1185">Reference proteome</keyword>
<dbReference type="Pfam" id="PF00069">
    <property type="entry name" value="Pkinase"/>
    <property type="match status" value="1"/>
</dbReference>
<evidence type="ECO:0000256" key="2">
    <source>
        <dbReference type="ARBA" id="ARBA00022679"/>
    </source>
</evidence>
<dbReference type="PANTHER" id="PTHR47974">
    <property type="entry name" value="OS07G0415500 PROTEIN"/>
    <property type="match status" value="1"/>
</dbReference>
<dbReference type="AlphaFoldDB" id="A0A7J7L9T9"/>
<dbReference type="PANTHER" id="PTHR47974:SF19">
    <property type="entry name" value="RECEPTOR-LIKE SERINE_THREONINE-PROTEIN KINASE"/>
    <property type="match status" value="1"/>
</dbReference>
<dbReference type="OrthoDB" id="5857966at2759"/>
<dbReference type="Gene3D" id="3.30.200.20">
    <property type="entry name" value="Phosphorylase Kinase, domain 1"/>
    <property type="match status" value="1"/>
</dbReference>
<feature type="compositionally biased region" description="Polar residues" evidence="10">
    <location>
        <begin position="32"/>
        <end position="53"/>
    </location>
</feature>
<evidence type="ECO:0000259" key="12">
    <source>
        <dbReference type="PROSITE" id="PS50948"/>
    </source>
</evidence>
<feature type="compositionally biased region" description="Pro residues" evidence="10">
    <location>
        <begin position="1"/>
        <end position="10"/>
    </location>
</feature>
<feature type="region of interest" description="Disordered" evidence="10">
    <location>
        <begin position="1"/>
        <end position="57"/>
    </location>
</feature>
<keyword evidence="6" id="KW-0067">ATP-binding</keyword>
<accession>A0A7J7L9T9</accession>
<dbReference type="EMBL" id="JACGCM010002501">
    <property type="protein sequence ID" value="KAF6139342.1"/>
    <property type="molecule type" value="Genomic_DNA"/>
</dbReference>
<dbReference type="InterPro" id="IPR003609">
    <property type="entry name" value="Pan_app"/>
</dbReference>
<dbReference type="Gene3D" id="1.10.510.10">
    <property type="entry name" value="Transferase(Phosphotransferase) domain 1"/>
    <property type="match status" value="1"/>
</dbReference>
<dbReference type="FunFam" id="1.10.510.10:FF:000384">
    <property type="entry name" value="G-type lectin S-receptor-like serine/threonine-protein kinase"/>
    <property type="match status" value="1"/>
</dbReference>
<organism evidence="13 14">
    <name type="scientific">Kingdonia uniflora</name>
    <dbReference type="NCBI Taxonomy" id="39325"/>
    <lineage>
        <taxon>Eukaryota</taxon>
        <taxon>Viridiplantae</taxon>
        <taxon>Streptophyta</taxon>
        <taxon>Embryophyta</taxon>
        <taxon>Tracheophyta</taxon>
        <taxon>Spermatophyta</taxon>
        <taxon>Magnoliopsida</taxon>
        <taxon>Ranunculales</taxon>
        <taxon>Circaeasteraceae</taxon>
        <taxon>Kingdonia</taxon>
    </lineage>
</organism>
<reference evidence="13 14" key="1">
    <citation type="journal article" date="2020" name="IScience">
        <title>Genome Sequencing of the Endangered Kingdonia uniflora (Circaeasteraceae, Ranunculales) Reveals Potential Mechanisms of Evolutionary Specialization.</title>
        <authorList>
            <person name="Sun Y."/>
            <person name="Deng T."/>
            <person name="Zhang A."/>
            <person name="Moore M.J."/>
            <person name="Landis J.B."/>
            <person name="Lin N."/>
            <person name="Zhang H."/>
            <person name="Zhang X."/>
            <person name="Huang J."/>
            <person name="Zhang X."/>
            <person name="Sun H."/>
            <person name="Wang H."/>
        </authorList>
    </citation>
    <scope>NUCLEOTIDE SEQUENCE [LARGE SCALE GENOMIC DNA]</scope>
    <source>
        <strain evidence="13">TB1705</strain>
        <tissue evidence="13">Leaf</tissue>
    </source>
</reference>
<sequence>MLNANPPFPPDATISSDVSTTPTSPSEPSLTQVSTTSNPNDQVPPSTSSNHPMTTRLRDGTRKEWLLLWYRPYDPCDTYSICGSFGSCNKKVSPICECLHGFEPSSPKDWNLSDWSGGCMKKTLLRCGDKRDGDKFLMMPDIQLPINSKTLTSRSVKECELACLKNCSCSAYSYKVKCLIWNGGLTNLKEFSGGDQNGSDIYIRIAASELPAANSDKKSFTIVIMIDSFGPFRYKELQILTKIFSEKLGEGSFVSVYKGALPNATLIAVKMLEGFRQGEKEFRAEISTIGRIQHVNLVCLRGFCSEGAKRLLVYEHMPNGSLNSHLFRKDSQLDWQMRFQIALGTAKGLSYLHEKCRDCIVHCDIKPANILLDVDFCPKVADFGLAKLFGREFSRVITTIRGTRGYLAPEWISGLAITSKADVYSYGMMLLEIVSGRRNIDRAEDGSFEFFPTCVARRLHNGEEILSLLDYKIEGEDDVEELYRACNVACWCIQDNELDRPSMGQISPSCLEGVLQLGTAPIPHDLRNLMENLEHTESFSGESFQIYSSISTTSHAKNTTSTSS</sequence>
<evidence type="ECO:0000256" key="6">
    <source>
        <dbReference type="ARBA" id="ARBA00022840"/>
    </source>
</evidence>
<comment type="caution">
    <text evidence="13">The sequence shown here is derived from an EMBL/GenBank/DDBJ whole genome shotgun (WGS) entry which is preliminary data.</text>
</comment>
<dbReference type="SUPFAM" id="SSF56112">
    <property type="entry name" value="Protein kinase-like (PK-like)"/>
    <property type="match status" value="1"/>
</dbReference>
<dbReference type="PROSITE" id="PS50011">
    <property type="entry name" value="PROTEIN_KINASE_DOM"/>
    <property type="match status" value="1"/>
</dbReference>
<evidence type="ECO:0000256" key="5">
    <source>
        <dbReference type="ARBA" id="ARBA00022741"/>
    </source>
</evidence>
<dbReference type="FunFam" id="3.30.200.20:FF:000178">
    <property type="entry name" value="serine/threonine-protein kinase PBS1-like"/>
    <property type="match status" value="1"/>
</dbReference>
<evidence type="ECO:0000256" key="8">
    <source>
        <dbReference type="ARBA" id="ARBA00023136"/>
    </source>
</evidence>
<dbReference type="SMART" id="SM00220">
    <property type="entry name" value="S_TKc"/>
    <property type="match status" value="1"/>
</dbReference>
<dbReference type="CDD" id="cd01098">
    <property type="entry name" value="PAN_AP_plant"/>
    <property type="match status" value="1"/>
</dbReference>
<evidence type="ECO:0000256" key="7">
    <source>
        <dbReference type="ARBA" id="ARBA00022989"/>
    </source>
</evidence>
<evidence type="ECO:0000256" key="9">
    <source>
        <dbReference type="ARBA" id="ARBA00023157"/>
    </source>
</evidence>
<proteinExistence type="predicted"/>
<dbReference type="InterPro" id="IPR000858">
    <property type="entry name" value="S_locus_glycoprot_dom"/>
</dbReference>
<dbReference type="PROSITE" id="PS00108">
    <property type="entry name" value="PROTEIN_KINASE_ST"/>
    <property type="match status" value="1"/>
</dbReference>
<comment type="subcellular location">
    <subcellularLocation>
        <location evidence="1">Membrane</location>
        <topology evidence="1">Single-pass membrane protein</topology>
    </subcellularLocation>
</comment>
<dbReference type="Pfam" id="PF08276">
    <property type="entry name" value="PAN_2"/>
    <property type="match status" value="1"/>
</dbReference>
<keyword evidence="9" id="KW-1015">Disulfide bond</keyword>
<feature type="compositionally biased region" description="Low complexity" evidence="10">
    <location>
        <begin position="13"/>
        <end position="31"/>
    </location>
</feature>
<protein>
    <submittedName>
        <fullName evidence="13">Uncharacterized protein</fullName>
    </submittedName>
</protein>
<dbReference type="InterPro" id="IPR008271">
    <property type="entry name" value="Ser/Thr_kinase_AS"/>
</dbReference>
<feature type="domain" description="Apple" evidence="12">
    <location>
        <begin position="127"/>
        <end position="206"/>
    </location>
</feature>
<dbReference type="CDD" id="cd14066">
    <property type="entry name" value="STKc_IRAK"/>
    <property type="match status" value="1"/>
</dbReference>
<evidence type="ECO:0000259" key="11">
    <source>
        <dbReference type="PROSITE" id="PS50011"/>
    </source>
</evidence>
<dbReference type="GO" id="GO:0005524">
    <property type="term" value="F:ATP binding"/>
    <property type="evidence" value="ECO:0007669"/>
    <property type="project" value="UniProtKB-KW"/>
</dbReference>
<keyword evidence="5" id="KW-0547">Nucleotide-binding</keyword>
<dbReference type="PROSITE" id="PS50948">
    <property type="entry name" value="PAN"/>
    <property type="match status" value="1"/>
</dbReference>
<dbReference type="SMART" id="SM00473">
    <property type="entry name" value="PAN_AP"/>
    <property type="match status" value="1"/>
</dbReference>
<dbReference type="InterPro" id="IPR011009">
    <property type="entry name" value="Kinase-like_dom_sf"/>
</dbReference>
<evidence type="ECO:0000256" key="3">
    <source>
        <dbReference type="ARBA" id="ARBA00022692"/>
    </source>
</evidence>
<dbReference type="Proteomes" id="UP000541444">
    <property type="component" value="Unassembled WGS sequence"/>
</dbReference>
<keyword evidence="7" id="KW-1133">Transmembrane helix</keyword>
<gene>
    <name evidence="13" type="ORF">GIB67_021552</name>
</gene>
<dbReference type="InterPro" id="IPR000719">
    <property type="entry name" value="Prot_kinase_dom"/>
</dbReference>
<evidence type="ECO:0000256" key="10">
    <source>
        <dbReference type="SAM" id="MobiDB-lite"/>
    </source>
</evidence>
<keyword evidence="4" id="KW-0732">Signal</keyword>
<dbReference type="Pfam" id="PF00954">
    <property type="entry name" value="S_locus_glycop"/>
    <property type="match status" value="1"/>
</dbReference>
<keyword evidence="2" id="KW-0808">Transferase</keyword>
<evidence type="ECO:0000313" key="13">
    <source>
        <dbReference type="EMBL" id="KAF6139342.1"/>
    </source>
</evidence>
<keyword evidence="8" id="KW-0472">Membrane</keyword>
<dbReference type="GO" id="GO:0016020">
    <property type="term" value="C:membrane"/>
    <property type="evidence" value="ECO:0007669"/>
    <property type="project" value="UniProtKB-SubCell"/>
</dbReference>
<keyword evidence="3" id="KW-0812">Transmembrane</keyword>
<evidence type="ECO:0000256" key="4">
    <source>
        <dbReference type="ARBA" id="ARBA00022729"/>
    </source>
</evidence>
<evidence type="ECO:0000313" key="14">
    <source>
        <dbReference type="Proteomes" id="UP000541444"/>
    </source>
</evidence>